<dbReference type="Proteomes" id="UP001143192">
    <property type="component" value="Unassembled WGS sequence"/>
</dbReference>
<sequence length="75" mass="8407">MPGQSTYKTGAFDFLVEIADECMPCHVAACSLVYGVFLEPLYLGGIKIIAVSRRNFCVIRQELWRETAFPMPCAM</sequence>
<comment type="caution">
    <text evidence="1">The sequence shown here is derived from an EMBL/GenBank/DDBJ whole genome shotgun (WGS) entry which is preliminary data.</text>
</comment>
<organism evidence="1 2">
    <name type="scientific">Bacteroides muris</name>
    <name type="common">ex Fokt et al. 2023</name>
    <dbReference type="NCBI Taxonomy" id="2937417"/>
    <lineage>
        <taxon>Bacteria</taxon>
        <taxon>Pseudomonadati</taxon>
        <taxon>Bacteroidota</taxon>
        <taxon>Bacteroidia</taxon>
        <taxon>Bacteroidales</taxon>
        <taxon>Bacteroidaceae</taxon>
        <taxon>Bacteroides</taxon>
    </lineage>
</organism>
<protein>
    <submittedName>
        <fullName evidence="1">Uncharacterized protein</fullName>
    </submittedName>
</protein>
<evidence type="ECO:0000313" key="1">
    <source>
        <dbReference type="EMBL" id="MCR6504425.1"/>
    </source>
</evidence>
<dbReference type="EMBL" id="JAMZED010000012">
    <property type="protein sequence ID" value="MCR6504425.1"/>
    <property type="molecule type" value="Genomic_DNA"/>
</dbReference>
<keyword evidence="2" id="KW-1185">Reference proteome</keyword>
<gene>
    <name evidence="1" type="ORF">M1B79_06935</name>
</gene>
<name>A0A9X2NR84_9BACE</name>
<reference evidence="1" key="1">
    <citation type="journal article" date="2022" name="Arch. Microbiol.">
        <title>Bacteroides muris sp. nov. isolated from the cecum of wild-derived house mice.</title>
        <authorList>
            <person name="Fokt H."/>
            <person name="Unni R."/>
            <person name="Repnik U."/>
            <person name="Schmitz R.A."/>
            <person name="Bramkamp M."/>
            <person name="Baines J.F."/>
            <person name="Unterweger D."/>
        </authorList>
    </citation>
    <scope>NUCLEOTIDE SEQUENCE</scope>
    <source>
        <strain evidence="1">KH365_2</strain>
    </source>
</reference>
<evidence type="ECO:0000313" key="2">
    <source>
        <dbReference type="Proteomes" id="UP001143192"/>
    </source>
</evidence>
<accession>A0A9X2NR84</accession>
<proteinExistence type="predicted"/>
<reference evidence="1" key="2">
    <citation type="submission" date="2022-04" db="EMBL/GenBank/DDBJ databases">
        <authorList>
            <person name="Fokt H."/>
            <person name="Baines J."/>
        </authorList>
    </citation>
    <scope>NUCLEOTIDE SEQUENCE</scope>
    <source>
        <strain evidence="1">KH365_2</strain>
    </source>
</reference>
<dbReference type="AlphaFoldDB" id="A0A9X2NR84"/>